<gene>
    <name evidence="5" type="ORF">ENM11_02515</name>
</gene>
<dbReference type="GO" id="GO:0016887">
    <property type="term" value="F:ATP hydrolysis activity"/>
    <property type="evidence" value="ECO:0007669"/>
    <property type="project" value="InterPro"/>
</dbReference>
<feature type="domain" description="ABC transporter" evidence="4">
    <location>
        <begin position="7"/>
        <end position="239"/>
    </location>
</feature>
<sequence>MTGQYAVEVEDVSLSFNGVKALNKCSLRVKEGESLGILGPNGSGKTTLLNLVNGYYKPEEGYVKIFGKRVDGLPPHRISQMGVARVFQVTNVFTNMTVLENIMVQSVWMKNVKKIRERASEIMEMVGLPAHLKHELAGNVSGGQQKLVDIARALLPDPKILMLDEPVAGIHPTIKQKIIQIVDTLRKQGKTLIIVSHDVPSILKMVDRLAFMNAGSVLLVGDPEEVRQSSKVVEAYLGL</sequence>
<dbReference type="CDD" id="cd03219">
    <property type="entry name" value="ABC_Mj1267_LivG_branched"/>
    <property type="match status" value="1"/>
</dbReference>
<dbReference type="InterPro" id="IPR003593">
    <property type="entry name" value="AAA+_ATPase"/>
</dbReference>
<dbReference type="PROSITE" id="PS50893">
    <property type="entry name" value="ABC_TRANSPORTER_2"/>
    <property type="match status" value="1"/>
</dbReference>
<dbReference type="GO" id="GO:0005886">
    <property type="term" value="C:plasma membrane"/>
    <property type="evidence" value="ECO:0007669"/>
    <property type="project" value="TreeGrafter"/>
</dbReference>
<dbReference type="Pfam" id="PF00005">
    <property type="entry name" value="ABC_tran"/>
    <property type="match status" value="1"/>
</dbReference>
<dbReference type="InterPro" id="IPR003439">
    <property type="entry name" value="ABC_transporter-like_ATP-bd"/>
</dbReference>
<accession>A0A7C5QIX7</accession>
<dbReference type="Gene3D" id="3.40.50.300">
    <property type="entry name" value="P-loop containing nucleotide triphosphate hydrolases"/>
    <property type="match status" value="1"/>
</dbReference>
<organism evidence="5">
    <name type="scientific">Caldiarchaeum subterraneum</name>
    <dbReference type="NCBI Taxonomy" id="311458"/>
    <lineage>
        <taxon>Archaea</taxon>
        <taxon>Nitrososphaerota</taxon>
        <taxon>Candidatus Caldarchaeales</taxon>
        <taxon>Candidatus Caldarchaeaceae</taxon>
        <taxon>Candidatus Caldarchaeum</taxon>
    </lineage>
</organism>
<comment type="caution">
    <text evidence="5">The sequence shown here is derived from an EMBL/GenBank/DDBJ whole genome shotgun (WGS) entry which is preliminary data.</text>
</comment>
<keyword evidence="2" id="KW-0547">Nucleotide-binding</keyword>
<dbReference type="EMBL" id="DRWN01000022">
    <property type="protein sequence ID" value="HHK68014.1"/>
    <property type="molecule type" value="Genomic_DNA"/>
</dbReference>
<dbReference type="InterPro" id="IPR051120">
    <property type="entry name" value="ABC_AA/LPS_Transport"/>
</dbReference>
<keyword evidence="3 5" id="KW-0067">ATP-binding</keyword>
<dbReference type="SMART" id="SM00382">
    <property type="entry name" value="AAA"/>
    <property type="match status" value="1"/>
</dbReference>
<evidence type="ECO:0000259" key="4">
    <source>
        <dbReference type="PROSITE" id="PS50893"/>
    </source>
</evidence>
<dbReference type="PANTHER" id="PTHR45772:SF9">
    <property type="entry name" value="CONSERVED COMPONENT OF ABC TRANSPORTER FOR NATURAL AMINO ACIDS"/>
    <property type="match status" value="1"/>
</dbReference>
<protein>
    <submittedName>
        <fullName evidence="5">ABC transporter ATP-binding protein</fullName>
    </submittedName>
</protein>
<evidence type="ECO:0000313" key="5">
    <source>
        <dbReference type="EMBL" id="HHK68014.1"/>
    </source>
</evidence>
<dbReference type="SUPFAM" id="SSF52540">
    <property type="entry name" value="P-loop containing nucleoside triphosphate hydrolases"/>
    <property type="match status" value="1"/>
</dbReference>
<evidence type="ECO:0000256" key="3">
    <source>
        <dbReference type="ARBA" id="ARBA00022840"/>
    </source>
</evidence>
<keyword evidence="1" id="KW-0813">Transport</keyword>
<evidence type="ECO:0000256" key="2">
    <source>
        <dbReference type="ARBA" id="ARBA00022741"/>
    </source>
</evidence>
<dbReference type="GO" id="GO:0005524">
    <property type="term" value="F:ATP binding"/>
    <property type="evidence" value="ECO:0007669"/>
    <property type="project" value="UniProtKB-KW"/>
</dbReference>
<dbReference type="PANTHER" id="PTHR45772">
    <property type="entry name" value="CONSERVED COMPONENT OF ABC TRANSPORTER FOR NATURAL AMINO ACIDS-RELATED"/>
    <property type="match status" value="1"/>
</dbReference>
<name>A0A7C5QIX7_CALS0</name>
<dbReference type="InterPro" id="IPR017871">
    <property type="entry name" value="ABC_transporter-like_CS"/>
</dbReference>
<dbReference type="InterPro" id="IPR027417">
    <property type="entry name" value="P-loop_NTPase"/>
</dbReference>
<dbReference type="AlphaFoldDB" id="A0A7C5QIX7"/>
<proteinExistence type="predicted"/>
<reference evidence="5" key="1">
    <citation type="journal article" date="2020" name="mSystems">
        <title>Genome- and Community-Level Interaction Insights into Carbon Utilization and Element Cycling Functions of Hydrothermarchaeota in Hydrothermal Sediment.</title>
        <authorList>
            <person name="Zhou Z."/>
            <person name="Liu Y."/>
            <person name="Xu W."/>
            <person name="Pan J."/>
            <person name="Luo Z.H."/>
            <person name="Li M."/>
        </authorList>
    </citation>
    <scope>NUCLEOTIDE SEQUENCE [LARGE SCALE GENOMIC DNA]</scope>
    <source>
        <strain evidence="5">SpSt-1056</strain>
    </source>
</reference>
<evidence type="ECO:0000256" key="1">
    <source>
        <dbReference type="ARBA" id="ARBA00022448"/>
    </source>
</evidence>
<dbReference type="PROSITE" id="PS00211">
    <property type="entry name" value="ABC_TRANSPORTER_1"/>
    <property type="match status" value="1"/>
</dbReference>